<dbReference type="EMBL" id="JAMOIL010000001">
    <property type="protein sequence ID" value="MCM0619135.1"/>
    <property type="molecule type" value="Genomic_DNA"/>
</dbReference>
<name>A0A9X2IEZ2_9ACTN</name>
<dbReference type="SUPFAM" id="SSF53335">
    <property type="entry name" value="S-adenosyl-L-methionine-dependent methyltransferases"/>
    <property type="match status" value="1"/>
</dbReference>
<dbReference type="CDD" id="cd02440">
    <property type="entry name" value="AdoMet_MTases"/>
    <property type="match status" value="1"/>
</dbReference>
<evidence type="ECO:0000313" key="5">
    <source>
        <dbReference type="EMBL" id="MCM0619135.1"/>
    </source>
</evidence>
<dbReference type="AlphaFoldDB" id="A0A9X2IEZ2"/>
<reference evidence="5" key="1">
    <citation type="submission" date="2022-05" db="EMBL/GenBank/DDBJ databases">
        <authorList>
            <person name="Tuo L."/>
        </authorList>
    </citation>
    <scope>NUCLEOTIDE SEQUENCE</scope>
    <source>
        <strain evidence="5">BSK12Z-4</strain>
    </source>
</reference>
<dbReference type="RefSeq" id="WP_250826021.1">
    <property type="nucleotide sequence ID" value="NZ_JAMOIL010000001.1"/>
</dbReference>
<dbReference type="GO" id="GO:0008168">
    <property type="term" value="F:methyltransferase activity"/>
    <property type="evidence" value="ECO:0007669"/>
    <property type="project" value="UniProtKB-KW"/>
</dbReference>
<dbReference type="InterPro" id="IPR029063">
    <property type="entry name" value="SAM-dependent_MTases_sf"/>
</dbReference>
<evidence type="ECO:0000256" key="2">
    <source>
        <dbReference type="ARBA" id="ARBA00022679"/>
    </source>
</evidence>
<organism evidence="5 6">
    <name type="scientific">Nocardioides bruguierae</name>
    <dbReference type="NCBI Taxonomy" id="2945102"/>
    <lineage>
        <taxon>Bacteria</taxon>
        <taxon>Bacillati</taxon>
        <taxon>Actinomycetota</taxon>
        <taxon>Actinomycetes</taxon>
        <taxon>Propionibacteriales</taxon>
        <taxon>Nocardioidaceae</taxon>
        <taxon>Nocardioides</taxon>
    </lineage>
</organism>
<dbReference type="PANTHER" id="PTHR43464">
    <property type="entry name" value="METHYLTRANSFERASE"/>
    <property type="match status" value="1"/>
</dbReference>
<accession>A0A9X2IEZ2</accession>
<sequence length="217" mass="23235">MPEPDQRPEAVALAYDTVAATYAALLPDTRAETPLELAVLDAFVAAVGPGARVLDAGCGTGRITRYLADRGLAVRGADLSPGMIAMAREHQPDLSFEVAPLTRLPHEDASLDGVVLWYSTIHTPRDGQERIWAEARRVLRPGGHLVVAFQAGTGTRDTAPSHRRHGHEVTLLRYRFTADEVASWCAGAGLVETARMVRAPVGSEVDDQAVLLARVGA</sequence>
<dbReference type="Pfam" id="PF13649">
    <property type="entry name" value="Methyltransf_25"/>
    <property type="match status" value="1"/>
</dbReference>
<feature type="domain" description="Methyltransferase" evidence="4">
    <location>
        <begin position="53"/>
        <end position="143"/>
    </location>
</feature>
<keyword evidence="3" id="KW-0949">S-adenosyl-L-methionine</keyword>
<keyword evidence="6" id="KW-1185">Reference proteome</keyword>
<dbReference type="Proteomes" id="UP001139485">
    <property type="component" value="Unassembled WGS sequence"/>
</dbReference>
<evidence type="ECO:0000256" key="3">
    <source>
        <dbReference type="ARBA" id="ARBA00022691"/>
    </source>
</evidence>
<proteinExistence type="predicted"/>
<dbReference type="Gene3D" id="3.40.50.150">
    <property type="entry name" value="Vaccinia Virus protein VP39"/>
    <property type="match status" value="1"/>
</dbReference>
<evidence type="ECO:0000313" key="6">
    <source>
        <dbReference type="Proteomes" id="UP001139485"/>
    </source>
</evidence>
<comment type="caution">
    <text evidence="5">The sequence shown here is derived from an EMBL/GenBank/DDBJ whole genome shotgun (WGS) entry which is preliminary data.</text>
</comment>
<evidence type="ECO:0000256" key="1">
    <source>
        <dbReference type="ARBA" id="ARBA00022603"/>
    </source>
</evidence>
<keyword evidence="1 5" id="KW-0489">Methyltransferase</keyword>
<gene>
    <name evidence="5" type="ORF">M8330_02350</name>
</gene>
<dbReference type="GO" id="GO:0032259">
    <property type="term" value="P:methylation"/>
    <property type="evidence" value="ECO:0007669"/>
    <property type="project" value="UniProtKB-KW"/>
</dbReference>
<dbReference type="InterPro" id="IPR041698">
    <property type="entry name" value="Methyltransf_25"/>
</dbReference>
<evidence type="ECO:0000259" key="4">
    <source>
        <dbReference type="Pfam" id="PF13649"/>
    </source>
</evidence>
<dbReference type="PANTHER" id="PTHR43464:SF19">
    <property type="entry name" value="UBIQUINONE BIOSYNTHESIS O-METHYLTRANSFERASE, MITOCHONDRIAL"/>
    <property type="match status" value="1"/>
</dbReference>
<keyword evidence="2" id="KW-0808">Transferase</keyword>
<protein>
    <submittedName>
        <fullName evidence="5">Methyltransferase domain-containing protein</fullName>
    </submittedName>
</protein>